<organism evidence="2 3">
    <name type="scientific">Microbacterium thalassium</name>
    <dbReference type="NCBI Taxonomy" id="362649"/>
    <lineage>
        <taxon>Bacteria</taxon>
        <taxon>Bacillati</taxon>
        <taxon>Actinomycetota</taxon>
        <taxon>Actinomycetes</taxon>
        <taxon>Micrococcales</taxon>
        <taxon>Microbacteriaceae</taxon>
        <taxon>Microbacterium</taxon>
    </lineage>
</organism>
<feature type="region of interest" description="Disordered" evidence="1">
    <location>
        <begin position="568"/>
        <end position="588"/>
    </location>
</feature>
<dbReference type="Pfam" id="PF13196">
    <property type="entry name" value="DUF4012"/>
    <property type="match status" value="1"/>
</dbReference>
<comment type="caution">
    <text evidence="2">The sequence shown here is derived from an EMBL/GenBank/DDBJ whole genome shotgun (WGS) entry which is preliminary data.</text>
</comment>
<gene>
    <name evidence="2" type="ORF">HD594_001369</name>
</gene>
<protein>
    <recommendedName>
        <fullName evidence="4">DUF4012 domain-containing protein</fullName>
    </recommendedName>
</protein>
<name>A0A7X0FP81_9MICO</name>
<evidence type="ECO:0008006" key="4">
    <source>
        <dbReference type="Google" id="ProtNLM"/>
    </source>
</evidence>
<dbReference type="InterPro" id="IPR025101">
    <property type="entry name" value="DUF4012"/>
</dbReference>
<evidence type="ECO:0000256" key="1">
    <source>
        <dbReference type="SAM" id="MobiDB-lite"/>
    </source>
</evidence>
<dbReference type="AlphaFoldDB" id="A0A7X0FP81"/>
<dbReference type="Proteomes" id="UP000537775">
    <property type="component" value="Unassembled WGS sequence"/>
</dbReference>
<keyword evidence="3" id="KW-1185">Reference proteome</keyword>
<accession>A0A7X0FP81</accession>
<sequence>MTLWVVAGALIATICALAWVAVRGAIAADLLRSARGQALEVVANVDDPAAVSELITGLAADTGTAHALTSDVTWQAVEQLPWIGPQLHAISTIAASADAVAVDALTPLAEVASTLPADAFRPIDGRISLDGFVAVQNAAARAADSIGGAAEAIEFANSPALIGPLADVVDQVSDLFTETAHATDALARASVLIPAMLGQDEPRDYLVIFQNNAEWRSLGGIAGALAVVHTDDGGLILTEQDYAANIGSFVPPVLDLDPELTAVYGVRPATWMHNVTQVPDFEVSGQLAQAMWADRHATQVDGVIALDPVALSYILEATGPVELPTGDTLTAGNAVELLLNEVYVRYPDPEQQNQFFSDTTSAIFQALTQRGFNAGTLLAGLARAGDEYRVMLWSAHDEDQAVLADTTLAGAPLETTRRTTPFGVYLNDGTGSKMDYYQSVETTALWEACTLDAAGAASGTAVLEVTIANEAPASGLAEYITGGGAYGVEPGSASTVGYLYLPEGFELADATLTTGDGFGGGFIDGRQVLSFEILLAPGESATARVAVRTTEPSGAQLAVRQTPTVNRDVTPETGSCLLGPLDSNQGAP</sequence>
<proteinExistence type="predicted"/>
<dbReference type="RefSeq" id="WP_184750234.1">
    <property type="nucleotide sequence ID" value="NZ_BAAAJR010000010.1"/>
</dbReference>
<evidence type="ECO:0000313" key="3">
    <source>
        <dbReference type="Proteomes" id="UP000537775"/>
    </source>
</evidence>
<dbReference type="EMBL" id="JACHML010000001">
    <property type="protein sequence ID" value="MBB6391056.1"/>
    <property type="molecule type" value="Genomic_DNA"/>
</dbReference>
<reference evidence="2 3" key="1">
    <citation type="submission" date="2020-08" db="EMBL/GenBank/DDBJ databases">
        <title>Sequencing the genomes of 1000 actinobacteria strains.</title>
        <authorList>
            <person name="Klenk H.-P."/>
        </authorList>
    </citation>
    <scope>NUCLEOTIDE SEQUENCE [LARGE SCALE GENOMIC DNA]</scope>
    <source>
        <strain evidence="2 3">DSM 12511</strain>
    </source>
</reference>
<evidence type="ECO:0000313" key="2">
    <source>
        <dbReference type="EMBL" id="MBB6391056.1"/>
    </source>
</evidence>